<name>A0A8K0TPV8_9PEZI</name>
<feature type="compositionally biased region" description="Polar residues" evidence="6">
    <location>
        <begin position="49"/>
        <end position="64"/>
    </location>
</feature>
<evidence type="ECO:0000256" key="2">
    <source>
        <dbReference type="ARBA" id="ARBA00022737"/>
    </source>
</evidence>
<dbReference type="InterPro" id="IPR051580">
    <property type="entry name" value="ZnF-Chromatin_assoc"/>
</dbReference>
<evidence type="ECO:0000313" key="9">
    <source>
        <dbReference type="Proteomes" id="UP000813385"/>
    </source>
</evidence>
<comment type="caution">
    <text evidence="8">The sequence shown here is derived from an EMBL/GenBank/DDBJ whole genome shotgun (WGS) entry which is preliminary data.</text>
</comment>
<dbReference type="AlphaFoldDB" id="A0A8K0TPV8"/>
<feature type="compositionally biased region" description="Low complexity" evidence="6">
    <location>
        <begin position="23"/>
        <end position="43"/>
    </location>
</feature>
<feature type="compositionally biased region" description="Low complexity" evidence="6">
    <location>
        <begin position="65"/>
        <end position="97"/>
    </location>
</feature>
<dbReference type="PANTHER" id="PTHR23057">
    <property type="entry name" value="JUXTAPOSED WITH ANOTHER ZINC FINGER PROTEIN 1"/>
    <property type="match status" value="1"/>
</dbReference>
<keyword evidence="1" id="KW-0479">Metal-binding</keyword>
<feature type="compositionally biased region" description="Polar residues" evidence="6">
    <location>
        <begin position="295"/>
        <end position="312"/>
    </location>
</feature>
<evidence type="ECO:0000256" key="6">
    <source>
        <dbReference type="SAM" id="MobiDB-lite"/>
    </source>
</evidence>
<gene>
    <name evidence="8" type="ORF">B0T11DRAFT_65345</name>
</gene>
<dbReference type="InterPro" id="IPR036236">
    <property type="entry name" value="Znf_C2H2_sf"/>
</dbReference>
<accession>A0A8K0TPV8</accession>
<proteinExistence type="predicted"/>
<keyword evidence="9" id="KW-1185">Reference proteome</keyword>
<dbReference type="PROSITE" id="PS00028">
    <property type="entry name" value="ZINC_FINGER_C2H2_1"/>
    <property type="match status" value="1"/>
</dbReference>
<keyword evidence="3 5" id="KW-0863">Zinc-finger</keyword>
<dbReference type="GO" id="GO:0005634">
    <property type="term" value="C:nucleus"/>
    <property type="evidence" value="ECO:0007669"/>
    <property type="project" value="TreeGrafter"/>
</dbReference>
<feature type="domain" description="C2H2-type" evidence="7">
    <location>
        <begin position="597"/>
        <end position="627"/>
    </location>
</feature>
<dbReference type="OrthoDB" id="3269380at2759"/>
<organism evidence="8 9">
    <name type="scientific">Plectosphaerella cucumerina</name>
    <dbReference type="NCBI Taxonomy" id="40658"/>
    <lineage>
        <taxon>Eukaryota</taxon>
        <taxon>Fungi</taxon>
        <taxon>Dikarya</taxon>
        <taxon>Ascomycota</taxon>
        <taxon>Pezizomycotina</taxon>
        <taxon>Sordariomycetes</taxon>
        <taxon>Hypocreomycetidae</taxon>
        <taxon>Glomerellales</taxon>
        <taxon>Plectosphaerellaceae</taxon>
        <taxon>Plectosphaerella</taxon>
    </lineage>
</organism>
<dbReference type="PANTHER" id="PTHR23057:SF0">
    <property type="entry name" value="JUXTAPOSED WITH ANOTHER ZINC FINGER PROTEIN 1"/>
    <property type="match status" value="1"/>
</dbReference>
<sequence length="720" mass="76377">MRSAFRWFAPSPTASTEDPTEPSSRSAAAAAAASSPSLAQAKAHAFAHSQGTQPTNLHRGSSNNSPGTFTASDSSSSPCDTTFTSSPSPPASSHSVSQTPNSPQPATPTDICDNSAAFSSVTRPITIASPRSSLDHSPAFIQKSGLDNAFSNPLGIPEEHLSEFADQLINLEMTTGPSMEAAMGRSRQDSFVSAGPKPISMNNANRDQMSRQRRESLAGSLVGGQSWGGMSLGSFIRDDMIMAGTSPFTHGQSPSLHSSSYMPKFEANFMKDFTCCGLTLSNLHELLQHYEEAHTQASPTTTRSGPFSSQFAPLSPPGGSRGRPSISSPSGLNNINSKLSQTRASPRMASAGMASMGVQMGVQTGLSGLGQSSHMSSHMDEMDAVGDMEMDDAVGHMEIDDDSQRTMHQTRQMFGQQQRPQLHVDASGLTQGLRTSQPTTPAATNFGLQHNTSASAVNTPTLANHQSPSQSRPNSNFMGTGGMNGMNGMEGMDGMDDDLPGMPMGGNMDFSAANFGDMNFGNGNAVGNVNSANPEFCINDPGKHLFSPGNALSQQQRALQSQLVTLGFDPTQPHSAQNAALIQKFTALMHNEEQKPFKCPVIGCEKAYKNQNGLKYHKQHGHQTQQLHANDDGTFSIVNPETDAPYPGTLGMEKEKPFCCDICGKRYKNLNGLKYHKGHSAPCNPDFKLIAQGLGLPGGLPGLMETAANPPGVGEDQQMM</sequence>
<evidence type="ECO:0000259" key="7">
    <source>
        <dbReference type="PROSITE" id="PS50157"/>
    </source>
</evidence>
<evidence type="ECO:0000256" key="3">
    <source>
        <dbReference type="ARBA" id="ARBA00022771"/>
    </source>
</evidence>
<dbReference type="SMART" id="SM00355">
    <property type="entry name" value="ZnF_C2H2"/>
    <property type="match status" value="3"/>
</dbReference>
<dbReference type="PROSITE" id="PS50157">
    <property type="entry name" value="ZINC_FINGER_C2H2_2"/>
    <property type="match status" value="1"/>
</dbReference>
<dbReference type="EMBL" id="JAGPXD010000002">
    <property type="protein sequence ID" value="KAH7368552.1"/>
    <property type="molecule type" value="Genomic_DNA"/>
</dbReference>
<feature type="compositionally biased region" description="Polar residues" evidence="6">
    <location>
        <begin position="459"/>
        <end position="477"/>
    </location>
</feature>
<dbReference type="InterPro" id="IPR013087">
    <property type="entry name" value="Znf_C2H2_type"/>
</dbReference>
<evidence type="ECO:0000256" key="4">
    <source>
        <dbReference type="ARBA" id="ARBA00022833"/>
    </source>
</evidence>
<feature type="compositionally biased region" description="Polar residues" evidence="6">
    <location>
        <begin position="332"/>
        <end position="344"/>
    </location>
</feature>
<feature type="compositionally biased region" description="Low complexity" evidence="6">
    <location>
        <begin position="322"/>
        <end position="331"/>
    </location>
</feature>
<evidence type="ECO:0000313" key="8">
    <source>
        <dbReference type="EMBL" id="KAH7368552.1"/>
    </source>
</evidence>
<evidence type="ECO:0000256" key="5">
    <source>
        <dbReference type="PROSITE-ProRule" id="PRU00042"/>
    </source>
</evidence>
<feature type="region of interest" description="Disordered" evidence="6">
    <location>
        <begin position="294"/>
        <end position="346"/>
    </location>
</feature>
<dbReference type="Gene3D" id="3.30.160.60">
    <property type="entry name" value="Classic Zinc Finger"/>
    <property type="match status" value="1"/>
</dbReference>
<dbReference type="SUPFAM" id="SSF57667">
    <property type="entry name" value="beta-beta-alpha zinc fingers"/>
    <property type="match status" value="1"/>
</dbReference>
<dbReference type="Proteomes" id="UP000813385">
    <property type="component" value="Unassembled WGS sequence"/>
</dbReference>
<keyword evidence="2" id="KW-0677">Repeat</keyword>
<evidence type="ECO:0000256" key="1">
    <source>
        <dbReference type="ARBA" id="ARBA00022723"/>
    </source>
</evidence>
<protein>
    <recommendedName>
        <fullName evidence="7">C2H2-type domain-containing protein</fullName>
    </recommendedName>
</protein>
<dbReference type="GO" id="GO:0008270">
    <property type="term" value="F:zinc ion binding"/>
    <property type="evidence" value="ECO:0007669"/>
    <property type="project" value="UniProtKB-KW"/>
</dbReference>
<feature type="region of interest" description="Disordered" evidence="6">
    <location>
        <begin position="459"/>
        <end position="480"/>
    </location>
</feature>
<reference evidence="8" key="1">
    <citation type="journal article" date="2021" name="Nat. Commun.">
        <title>Genetic determinants of endophytism in the Arabidopsis root mycobiome.</title>
        <authorList>
            <person name="Mesny F."/>
            <person name="Miyauchi S."/>
            <person name="Thiergart T."/>
            <person name="Pickel B."/>
            <person name="Atanasova L."/>
            <person name="Karlsson M."/>
            <person name="Huettel B."/>
            <person name="Barry K.W."/>
            <person name="Haridas S."/>
            <person name="Chen C."/>
            <person name="Bauer D."/>
            <person name="Andreopoulos W."/>
            <person name="Pangilinan J."/>
            <person name="LaButti K."/>
            <person name="Riley R."/>
            <person name="Lipzen A."/>
            <person name="Clum A."/>
            <person name="Drula E."/>
            <person name="Henrissat B."/>
            <person name="Kohler A."/>
            <person name="Grigoriev I.V."/>
            <person name="Martin F.M."/>
            <person name="Hacquard S."/>
        </authorList>
    </citation>
    <scope>NUCLEOTIDE SEQUENCE</scope>
    <source>
        <strain evidence="8">MPI-CAGE-AT-0016</strain>
    </source>
</reference>
<keyword evidence="4" id="KW-0862">Zinc</keyword>
<feature type="region of interest" description="Disordered" evidence="6">
    <location>
        <begin position="1"/>
        <end position="114"/>
    </location>
</feature>